<protein>
    <submittedName>
        <fullName evidence="6">TetR/AcrR family transcriptional regulator</fullName>
    </submittedName>
</protein>
<dbReference type="RefSeq" id="WP_125312288.1">
    <property type="nucleotide sequence ID" value="NZ_RSEC01000055.1"/>
</dbReference>
<keyword evidence="1" id="KW-0805">Transcription regulation</keyword>
<dbReference type="GO" id="GO:0003677">
    <property type="term" value="F:DNA binding"/>
    <property type="evidence" value="ECO:0007669"/>
    <property type="project" value="UniProtKB-UniRule"/>
</dbReference>
<reference evidence="6 7" key="1">
    <citation type="submission" date="2018-12" db="EMBL/GenBank/DDBJ databases">
        <title>Amycolatopsis eburnea sp. nov. actinomycete associate with arbuscular mycorrhiza fungal spore.</title>
        <authorList>
            <person name="Lumyong S."/>
            <person name="Chaiya L."/>
        </authorList>
    </citation>
    <scope>NUCLEOTIDE SEQUENCE [LARGE SCALE GENOMIC DNA]</scope>
    <source>
        <strain evidence="6 7">GLM-1</strain>
    </source>
</reference>
<evidence type="ECO:0000313" key="6">
    <source>
        <dbReference type="EMBL" id="RSD14794.1"/>
    </source>
</evidence>
<dbReference type="InterPro" id="IPR001647">
    <property type="entry name" value="HTH_TetR"/>
</dbReference>
<dbReference type="InterPro" id="IPR036271">
    <property type="entry name" value="Tet_transcr_reg_TetR-rel_C_sf"/>
</dbReference>
<evidence type="ECO:0000259" key="5">
    <source>
        <dbReference type="PROSITE" id="PS50977"/>
    </source>
</evidence>
<gene>
    <name evidence="6" type="ORF">EIY87_24745</name>
</gene>
<proteinExistence type="predicted"/>
<dbReference type="Proteomes" id="UP000267081">
    <property type="component" value="Unassembled WGS sequence"/>
</dbReference>
<evidence type="ECO:0000256" key="3">
    <source>
        <dbReference type="ARBA" id="ARBA00023163"/>
    </source>
</evidence>
<dbReference type="PANTHER" id="PTHR47506">
    <property type="entry name" value="TRANSCRIPTIONAL REGULATORY PROTEIN"/>
    <property type="match status" value="1"/>
</dbReference>
<dbReference type="PRINTS" id="PR00455">
    <property type="entry name" value="HTHTETR"/>
</dbReference>
<name>A0A3R9F7Q9_9PSEU</name>
<dbReference type="Gene3D" id="1.10.10.60">
    <property type="entry name" value="Homeodomain-like"/>
    <property type="match status" value="1"/>
</dbReference>
<dbReference type="EMBL" id="RSEC01000055">
    <property type="protein sequence ID" value="RSD14794.1"/>
    <property type="molecule type" value="Genomic_DNA"/>
</dbReference>
<dbReference type="InterPro" id="IPR009057">
    <property type="entry name" value="Homeodomain-like_sf"/>
</dbReference>
<keyword evidence="3" id="KW-0804">Transcription</keyword>
<evidence type="ECO:0000256" key="2">
    <source>
        <dbReference type="ARBA" id="ARBA00023125"/>
    </source>
</evidence>
<dbReference type="PANTHER" id="PTHR47506:SF1">
    <property type="entry name" value="HTH-TYPE TRANSCRIPTIONAL REGULATOR YJDC"/>
    <property type="match status" value="1"/>
</dbReference>
<feature type="domain" description="HTH tetR-type" evidence="5">
    <location>
        <begin position="6"/>
        <end position="66"/>
    </location>
</feature>
<dbReference type="Pfam" id="PF00440">
    <property type="entry name" value="TetR_N"/>
    <property type="match status" value="1"/>
</dbReference>
<keyword evidence="7" id="KW-1185">Reference proteome</keyword>
<dbReference type="Pfam" id="PF16925">
    <property type="entry name" value="TetR_C_13"/>
    <property type="match status" value="1"/>
</dbReference>
<organism evidence="6 7">
    <name type="scientific">Amycolatopsis eburnea</name>
    <dbReference type="NCBI Taxonomy" id="2267691"/>
    <lineage>
        <taxon>Bacteria</taxon>
        <taxon>Bacillati</taxon>
        <taxon>Actinomycetota</taxon>
        <taxon>Actinomycetes</taxon>
        <taxon>Pseudonocardiales</taxon>
        <taxon>Pseudonocardiaceae</taxon>
        <taxon>Amycolatopsis</taxon>
    </lineage>
</organism>
<dbReference type="PROSITE" id="PS50977">
    <property type="entry name" value="HTH_TETR_2"/>
    <property type="match status" value="1"/>
</dbReference>
<evidence type="ECO:0000313" key="7">
    <source>
        <dbReference type="Proteomes" id="UP000267081"/>
    </source>
</evidence>
<dbReference type="SUPFAM" id="SSF46689">
    <property type="entry name" value="Homeodomain-like"/>
    <property type="match status" value="1"/>
</dbReference>
<evidence type="ECO:0000256" key="1">
    <source>
        <dbReference type="ARBA" id="ARBA00023015"/>
    </source>
</evidence>
<feature type="DNA-binding region" description="H-T-H motif" evidence="4">
    <location>
        <begin position="29"/>
        <end position="48"/>
    </location>
</feature>
<keyword evidence="2 4" id="KW-0238">DNA-binding</keyword>
<accession>A0A3R9F7Q9</accession>
<evidence type="ECO:0000256" key="4">
    <source>
        <dbReference type="PROSITE-ProRule" id="PRU00335"/>
    </source>
</evidence>
<sequence length="190" mass="20927">MGRPRTFDDNEVIDRAMETFWTHGYAETSPSMLVEATGVAKGSLYNAFGSKRALFDRALARYDRMGAESVERLLSGPGTTHEVFRAFLRGLVDADLANERRGCLNVNTTVELAHHDPAIARAMLRAQERTLGVIAARIDRGRRDGDVDPDLDVQATTDLLGAVISGLRVLIRIHDATRLHRVIDAALTCL</sequence>
<dbReference type="OrthoDB" id="9805134at2"/>
<comment type="caution">
    <text evidence="6">The sequence shown here is derived from an EMBL/GenBank/DDBJ whole genome shotgun (WGS) entry which is preliminary data.</text>
</comment>
<dbReference type="AlphaFoldDB" id="A0A3R9F7Q9"/>
<dbReference type="SUPFAM" id="SSF48498">
    <property type="entry name" value="Tetracyclin repressor-like, C-terminal domain"/>
    <property type="match status" value="1"/>
</dbReference>
<dbReference type="InterPro" id="IPR011075">
    <property type="entry name" value="TetR_C"/>
</dbReference>
<dbReference type="Gene3D" id="1.10.357.10">
    <property type="entry name" value="Tetracycline Repressor, domain 2"/>
    <property type="match status" value="1"/>
</dbReference>